<evidence type="ECO:0000256" key="9">
    <source>
        <dbReference type="PROSITE-ProRule" id="PRU00023"/>
    </source>
</evidence>
<reference evidence="11" key="2">
    <citation type="submission" date="2025-09" db="UniProtKB">
        <authorList>
            <consortium name="Ensembl"/>
        </authorList>
    </citation>
    <scope>IDENTIFICATION</scope>
</reference>
<dbReference type="PANTHER" id="PTHR46677">
    <property type="entry name" value="SMC5-SMC6 COMPLEX LOCALIZATION FACTOR PROTEIN 1"/>
    <property type="match status" value="1"/>
</dbReference>
<dbReference type="GO" id="GO:2000781">
    <property type="term" value="P:positive regulation of double-strand break repair"/>
    <property type="evidence" value="ECO:0007669"/>
    <property type="project" value="InterPro"/>
</dbReference>
<comment type="subcellular location">
    <subcellularLocation>
        <location evidence="2">Cytoplasm</location>
        <location evidence="2">Cytoskeleton</location>
        <location evidence="2">Microtubule organizing center</location>
        <location evidence="2">Centrosome</location>
    </subcellularLocation>
    <subcellularLocation>
        <location evidence="1">Nucleus</location>
    </subcellularLocation>
</comment>
<dbReference type="Gene3D" id="1.25.40.20">
    <property type="entry name" value="Ankyrin repeat-containing domain"/>
    <property type="match status" value="1"/>
</dbReference>
<dbReference type="CDD" id="cd17738">
    <property type="entry name" value="BRCT_TopBP1_rpt7"/>
    <property type="match status" value="1"/>
</dbReference>
<dbReference type="AlphaFoldDB" id="A0A668TRN3"/>
<dbReference type="GeneID" id="116312335"/>
<dbReference type="CTD" id="84250"/>
<dbReference type="Proteomes" id="UP000472276">
    <property type="component" value="Unassembled WGS sequence"/>
</dbReference>
<evidence type="ECO:0000256" key="8">
    <source>
        <dbReference type="ARBA" id="ARBA00023242"/>
    </source>
</evidence>
<feature type="domain" description="BRCT" evidence="10">
    <location>
        <begin position="43"/>
        <end position="126"/>
    </location>
</feature>
<evidence type="ECO:0000256" key="4">
    <source>
        <dbReference type="ARBA" id="ARBA00022737"/>
    </source>
</evidence>
<dbReference type="InterPro" id="IPR036770">
    <property type="entry name" value="Ankyrin_rpt-contain_sf"/>
</dbReference>
<dbReference type="InterPro" id="IPR042479">
    <property type="entry name" value="Slf1"/>
</dbReference>
<sequence length="921" mass="102603">MTELVYSDAAKQMICQQALVNYQLNSILSRFAFFAKMETCTHVFQISGIKIRDEKRVLIQGIQQLGGKYVGGSVYQHTCTHLIIPQVLSSEKFLAACAAGKWVVTPNYVLDSVKNGSWLAEEPYEVAISTGSSAAFYPVKQWREKVASGRLKGAFQGWRVLLMVQGSTRRAMFKRLLKAGRAEVYHCPPPSYASITHVMAKPVTESSKSHNAPCYPVSHIVQHLFGTESLLFGGQTNRVDMNFNITEEQEAHPADVKDNFSTLEAELKTYIKQVGQPRLCFLEYLGYHDPYSPLAQATKMDFSNVGCMIECGLFTEALDSIRSAVYPGLLPPAPYLISLLEYAQQGNATSVFMRSFQQVLDKLLITNPPWMAPKSVKQYFTQVLQCPRCKKGLWSFLETAIRYSMSSEETCHALPGPGLPTLLHFHCYILALSLKIFQGELHSVTAGEFVQLQGAPPASASGSLLYRTFWTVWERSTLLSSAVKQLMQLLIQAAMTDYAERDEKQKLHLADTLLDFLSVLVEFWCQQHFKLNQTLVENGLKDLSEYLAVISQDLSPNILVELVIRVRSTRLKLMVADAIFRNLCCRNGCTVGDEPLSLKKMVLSYLPALGSLALSPSGTRLRTEPTSHSCTSQGTDCRPQNSLENETCSEKENIPRGLNRVNAAGETLLHRACKRNQVETVLQILALPGIDINVKDHAGWTPLHEACNHGSTECVEALLHHHPSPVLNNQVDGVSPLHDALLNGHMDIAKMLLEHAGSVLLRQTDGHGRVPLDLVSEPNQREELLHSAQLGDTKCLRNKATEVNLPVLEAGSSLLSLLIFSYLRETGIPHHTPTSDKHHSLGYRLVRALERHSFQKVTQGWADQRAVRLVEDVETLWELSQGKYQGQVSQGVIECKGENTQFLMKILEDLRSRGEALVGDL</sequence>
<dbReference type="GO" id="GO:0005634">
    <property type="term" value="C:nucleus"/>
    <property type="evidence" value="ECO:0007669"/>
    <property type="project" value="UniProtKB-SubCell"/>
</dbReference>
<dbReference type="InterPro" id="IPR057595">
    <property type="entry name" value="TopB1_SLF1_BRCT"/>
</dbReference>
<evidence type="ECO:0000256" key="5">
    <source>
        <dbReference type="ARBA" id="ARBA00022763"/>
    </source>
</evidence>
<dbReference type="SMART" id="SM00248">
    <property type="entry name" value="ANK"/>
    <property type="match status" value="3"/>
</dbReference>
<dbReference type="GO" id="GO:0006281">
    <property type="term" value="P:DNA repair"/>
    <property type="evidence" value="ECO:0007669"/>
    <property type="project" value="UniProtKB-KW"/>
</dbReference>
<name>A0A668TRN3_OREAU</name>
<keyword evidence="4" id="KW-0677">Repeat</keyword>
<evidence type="ECO:0000259" key="10">
    <source>
        <dbReference type="PROSITE" id="PS50172"/>
    </source>
</evidence>
<evidence type="ECO:0000313" key="12">
    <source>
        <dbReference type="Proteomes" id="UP000472276"/>
    </source>
</evidence>
<dbReference type="PROSITE" id="PS50297">
    <property type="entry name" value="ANK_REP_REGION"/>
    <property type="match status" value="3"/>
</dbReference>
<keyword evidence="12" id="KW-1185">Reference proteome</keyword>
<dbReference type="Gene3D" id="3.40.50.10190">
    <property type="entry name" value="BRCT domain"/>
    <property type="match status" value="2"/>
</dbReference>
<organism evidence="11 12">
    <name type="scientific">Oreochromis aureus</name>
    <name type="common">Israeli tilapia</name>
    <name type="synonym">Chromis aureus</name>
    <dbReference type="NCBI Taxonomy" id="47969"/>
    <lineage>
        <taxon>Eukaryota</taxon>
        <taxon>Metazoa</taxon>
        <taxon>Chordata</taxon>
        <taxon>Craniata</taxon>
        <taxon>Vertebrata</taxon>
        <taxon>Euteleostomi</taxon>
        <taxon>Actinopterygii</taxon>
        <taxon>Neopterygii</taxon>
        <taxon>Teleostei</taxon>
        <taxon>Neoteleostei</taxon>
        <taxon>Acanthomorphata</taxon>
        <taxon>Ovalentaria</taxon>
        <taxon>Cichlomorphae</taxon>
        <taxon>Cichliformes</taxon>
        <taxon>Cichlidae</taxon>
        <taxon>African cichlids</taxon>
        <taxon>Pseudocrenilabrinae</taxon>
        <taxon>Oreochromini</taxon>
        <taxon>Oreochromis</taxon>
    </lineage>
</organism>
<dbReference type="GO" id="GO:1990166">
    <property type="term" value="P:protein localization to site of double-strand break"/>
    <property type="evidence" value="ECO:0007669"/>
    <property type="project" value="TreeGrafter"/>
</dbReference>
<dbReference type="OMA" id="YIGHYLF"/>
<dbReference type="SMART" id="SM00292">
    <property type="entry name" value="BRCT"/>
    <property type="match status" value="1"/>
</dbReference>
<dbReference type="InterPro" id="IPR036420">
    <property type="entry name" value="BRCT_dom_sf"/>
</dbReference>
<protein>
    <recommendedName>
        <fullName evidence="10">BRCT domain-containing protein</fullName>
    </recommendedName>
</protein>
<keyword evidence="5" id="KW-0227">DNA damage</keyword>
<evidence type="ECO:0000256" key="2">
    <source>
        <dbReference type="ARBA" id="ARBA00004300"/>
    </source>
</evidence>
<evidence type="ECO:0000256" key="6">
    <source>
        <dbReference type="ARBA" id="ARBA00023204"/>
    </source>
</evidence>
<keyword evidence="9" id="KW-0040">ANK repeat</keyword>
<evidence type="ECO:0000313" key="11">
    <source>
        <dbReference type="Ensembl" id="ENSOABP00000029273.2"/>
    </source>
</evidence>
<feature type="repeat" description="ANK" evidence="9">
    <location>
        <begin position="732"/>
        <end position="764"/>
    </location>
</feature>
<dbReference type="SUPFAM" id="SSF52113">
    <property type="entry name" value="BRCT domain"/>
    <property type="match status" value="1"/>
</dbReference>
<evidence type="ECO:0000256" key="3">
    <source>
        <dbReference type="ARBA" id="ARBA00022490"/>
    </source>
</evidence>
<evidence type="ECO:0000256" key="7">
    <source>
        <dbReference type="ARBA" id="ARBA00023212"/>
    </source>
</evidence>
<gene>
    <name evidence="11" type="primary">slf1</name>
</gene>
<reference evidence="11" key="1">
    <citation type="submission" date="2025-08" db="UniProtKB">
        <authorList>
            <consortium name="Ensembl"/>
        </authorList>
    </citation>
    <scope>IDENTIFICATION</scope>
</reference>
<proteinExistence type="predicted"/>
<dbReference type="PROSITE" id="PS50088">
    <property type="entry name" value="ANK_REPEAT"/>
    <property type="match status" value="3"/>
</dbReference>
<keyword evidence="6" id="KW-0234">DNA repair</keyword>
<dbReference type="GO" id="GO:0035861">
    <property type="term" value="C:site of double-strand break"/>
    <property type="evidence" value="ECO:0007669"/>
    <property type="project" value="TreeGrafter"/>
</dbReference>
<dbReference type="Pfam" id="PF23294">
    <property type="entry name" value="BRCT_TopB1_SLF1"/>
    <property type="match status" value="1"/>
</dbReference>
<dbReference type="RefSeq" id="XP_039476659.1">
    <property type="nucleotide sequence ID" value="XM_039620725.1"/>
</dbReference>
<accession>A0A668TRN3</accession>
<dbReference type="PROSITE" id="PS50172">
    <property type="entry name" value="BRCT"/>
    <property type="match status" value="1"/>
</dbReference>
<keyword evidence="8" id="KW-0539">Nucleus</keyword>
<dbReference type="SUPFAM" id="SSF48403">
    <property type="entry name" value="Ankyrin repeat"/>
    <property type="match status" value="1"/>
</dbReference>
<feature type="repeat" description="ANK" evidence="9">
    <location>
        <begin position="698"/>
        <end position="730"/>
    </location>
</feature>
<keyword evidence="7" id="KW-0206">Cytoskeleton</keyword>
<dbReference type="GO" id="GO:0005813">
    <property type="term" value="C:centrosome"/>
    <property type="evidence" value="ECO:0007669"/>
    <property type="project" value="UniProtKB-SubCell"/>
</dbReference>
<dbReference type="Pfam" id="PF16770">
    <property type="entry name" value="RTT107_BRCT_5"/>
    <property type="match status" value="1"/>
</dbReference>
<dbReference type="PANTHER" id="PTHR46677:SF1">
    <property type="entry name" value="SMC5-SMC6 COMPLEX LOCALIZATION FACTOR PROTEIN 1"/>
    <property type="match status" value="1"/>
</dbReference>
<dbReference type="Ensembl" id="ENSOABT00000030087.2">
    <property type="protein sequence ID" value="ENSOABP00000029273.2"/>
    <property type="gene ID" value="ENSOABG00000013599.2"/>
</dbReference>
<feature type="repeat" description="ANK" evidence="9">
    <location>
        <begin position="664"/>
        <end position="697"/>
    </location>
</feature>
<keyword evidence="3" id="KW-0963">Cytoplasm</keyword>
<dbReference type="Pfam" id="PF12796">
    <property type="entry name" value="Ank_2"/>
    <property type="match status" value="1"/>
</dbReference>
<evidence type="ECO:0000256" key="1">
    <source>
        <dbReference type="ARBA" id="ARBA00004123"/>
    </source>
</evidence>
<dbReference type="InterPro" id="IPR002110">
    <property type="entry name" value="Ankyrin_rpt"/>
</dbReference>
<dbReference type="FunFam" id="3.40.50.10190:FF:000018">
    <property type="entry name" value="DNA topoisomerase 2-binding protein 1"/>
    <property type="match status" value="1"/>
</dbReference>
<dbReference type="InterPro" id="IPR001357">
    <property type="entry name" value="BRCT_dom"/>
</dbReference>